<dbReference type="Proteomes" id="UP000186817">
    <property type="component" value="Unassembled WGS sequence"/>
</dbReference>
<evidence type="ECO:0000313" key="2">
    <source>
        <dbReference type="EMBL" id="OLP80579.1"/>
    </source>
</evidence>
<proteinExistence type="predicted"/>
<feature type="compositionally biased region" description="Basic and acidic residues" evidence="1">
    <location>
        <begin position="65"/>
        <end position="83"/>
    </location>
</feature>
<dbReference type="AlphaFoldDB" id="A0A1Q9CCD0"/>
<feature type="region of interest" description="Disordered" evidence="1">
    <location>
        <begin position="44"/>
        <end position="106"/>
    </location>
</feature>
<reference evidence="2 3" key="1">
    <citation type="submission" date="2016-02" db="EMBL/GenBank/DDBJ databases">
        <title>Genome analysis of coral dinoflagellate symbionts highlights evolutionary adaptations to a symbiotic lifestyle.</title>
        <authorList>
            <person name="Aranda M."/>
            <person name="Li Y."/>
            <person name="Liew Y.J."/>
            <person name="Baumgarten S."/>
            <person name="Simakov O."/>
            <person name="Wilson M."/>
            <person name="Piel J."/>
            <person name="Ashoor H."/>
            <person name="Bougouffa S."/>
            <person name="Bajic V.B."/>
            <person name="Ryu T."/>
            <person name="Ravasi T."/>
            <person name="Bayer T."/>
            <person name="Micklem G."/>
            <person name="Kim H."/>
            <person name="Bhak J."/>
            <person name="Lajeunesse T.C."/>
            <person name="Voolstra C.R."/>
        </authorList>
    </citation>
    <scope>NUCLEOTIDE SEQUENCE [LARGE SCALE GENOMIC DNA]</scope>
    <source>
        <strain evidence="2 3">CCMP2467</strain>
    </source>
</reference>
<feature type="compositionally biased region" description="Basic and acidic residues" evidence="1">
    <location>
        <begin position="44"/>
        <end position="56"/>
    </location>
</feature>
<accession>A0A1Q9CCD0</accession>
<name>A0A1Q9CCD0_SYMMI</name>
<dbReference type="EMBL" id="LSRX01001367">
    <property type="protein sequence ID" value="OLP80579.1"/>
    <property type="molecule type" value="Genomic_DNA"/>
</dbReference>
<keyword evidence="3" id="KW-1185">Reference proteome</keyword>
<protein>
    <submittedName>
        <fullName evidence="2">Uncharacterized protein</fullName>
    </submittedName>
</protein>
<gene>
    <name evidence="2" type="ORF">AK812_SmicGene38999</name>
</gene>
<organism evidence="2 3">
    <name type="scientific">Symbiodinium microadriaticum</name>
    <name type="common">Dinoflagellate</name>
    <name type="synonym">Zooxanthella microadriatica</name>
    <dbReference type="NCBI Taxonomy" id="2951"/>
    <lineage>
        <taxon>Eukaryota</taxon>
        <taxon>Sar</taxon>
        <taxon>Alveolata</taxon>
        <taxon>Dinophyceae</taxon>
        <taxon>Suessiales</taxon>
        <taxon>Symbiodiniaceae</taxon>
        <taxon>Symbiodinium</taxon>
    </lineage>
</organism>
<evidence type="ECO:0000313" key="3">
    <source>
        <dbReference type="Proteomes" id="UP000186817"/>
    </source>
</evidence>
<sequence>MQVSLAVSVRGETATFDLTLGSDTDCGSLLADIHGVLKKHTQRMLDESSDGDRSDVSESLQVLKSMEEASKGLSERSEPEEPKQSCAGFTRPLPPPGKAAKPRPRRTKVVMASSLGEVLGCIPKLEPKRTFRVSDISVFEDVRNQVPKELLWDSEASSESLRFRKEESLQILLESPRLPSLR</sequence>
<evidence type="ECO:0000256" key="1">
    <source>
        <dbReference type="SAM" id="MobiDB-lite"/>
    </source>
</evidence>
<comment type="caution">
    <text evidence="2">The sequence shown here is derived from an EMBL/GenBank/DDBJ whole genome shotgun (WGS) entry which is preliminary data.</text>
</comment>